<accession>A0A1R2CTG4</accession>
<keyword evidence="3" id="KW-1185">Reference proteome</keyword>
<comment type="caution">
    <text evidence="2">The sequence shown here is derived from an EMBL/GenBank/DDBJ whole genome shotgun (WGS) entry which is preliminary data.</text>
</comment>
<dbReference type="InterPro" id="IPR051330">
    <property type="entry name" value="Phosphatase_reg/MetRdx"/>
</dbReference>
<name>A0A1R2CTG4_9CILI</name>
<dbReference type="EMBL" id="MPUH01000065">
    <property type="protein sequence ID" value="OMJ92278.1"/>
    <property type="molecule type" value="Genomic_DNA"/>
</dbReference>
<dbReference type="PANTHER" id="PTHR21021:SF16">
    <property type="entry name" value="TIP41-LIKE PROTEIN"/>
    <property type="match status" value="1"/>
</dbReference>
<dbReference type="GO" id="GO:0031929">
    <property type="term" value="P:TOR signaling"/>
    <property type="evidence" value="ECO:0007669"/>
    <property type="project" value="TreeGrafter"/>
</dbReference>
<dbReference type="Proteomes" id="UP000187209">
    <property type="component" value="Unassembled WGS sequence"/>
</dbReference>
<dbReference type="AlphaFoldDB" id="A0A1R2CTG4"/>
<evidence type="ECO:0000256" key="1">
    <source>
        <dbReference type="ARBA" id="ARBA00006658"/>
    </source>
</evidence>
<dbReference type="InterPro" id="IPR007303">
    <property type="entry name" value="TIP41-like"/>
</dbReference>
<proteinExistence type="inferred from homology"/>
<dbReference type="PANTHER" id="PTHR21021">
    <property type="entry name" value="GAF/PUTATIVE CYTOSKELETAL PROTEIN"/>
    <property type="match status" value="1"/>
</dbReference>
<gene>
    <name evidence="2" type="ORF">SteCoe_5051</name>
</gene>
<comment type="similarity">
    <text evidence="1">Belongs to the TIP41 family.</text>
</comment>
<dbReference type="GO" id="GO:0005829">
    <property type="term" value="C:cytosol"/>
    <property type="evidence" value="ECO:0007669"/>
    <property type="project" value="TreeGrafter"/>
</dbReference>
<dbReference type="Pfam" id="PF04176">
    <property type="entry name" value="TIP41"/>
    <property type="match status" value="1"/>
</dbReference>
<protein>
    <submittedName>
        <fullName evidence="2">Uncharacterized protein</fullName>
    </submittedName>
</protein>
<dbReference type="OrthoDB" id="10253878at2759"/>
<organism evidence="2 3">
    <name type="scientific">Stentor coeruleus</name>
    <dbReference type="NCBI Taxonomy" id="5963"/>
    <lineage>
        <taxon>Eukaryota</taxon>
        <taxon>Sar</taxon>
        <taxon>Alveolata</taxon>
        <taxon>Ciliophora</taxon>
        <taxon>Postciliodesmatophora</taxon>
        <taxon>Heterotrichea</taxon>
        <taxon>Heterotrichida</taxon>
        <taxon>Stentoridae</taxon>
        <taxon>Stentor</taxon>
    </lineage>
</organism>
<evidence type="ECO:0000313" key="2">
    <source>
        <dbReference type="EMBL" id="OMJ92278.1"/>
    </source>
</evidence>
<evidence type="ECO:0000313" key="3">
    <source>
        <dbReference type="Proteomes" id="UP000187209"/>
    </source>
</evidence>
<sequence length="234" mass="26733">MDRFRHAEWFFESNQGEPARTNGLDVYSNSFLGFQNHKTGISLEFHTYEAVEMINPENQRSNFYVSGDIIGSHANFMNPVDENSACSSYKGRVKAIHLHGIIDIKPSREVIPTERLGNNEPILWFNDITFFQKNTINEKSSFSIKVRAMPTCFYALARMSCLLNRQKLRSLETRVFHSYGANNILRVFTVKENTVDELNEKGVNPLGKGDRIEESVYSHLDTVVGFTDEIALLV</sequence>
<reference evidence="2 3" key="1">
    <citation type="submission" date="2016-11" db="EMBL/GenBank/DDBJ databases">
        <title>The macronuclear genome of Stentor coeruleus: a giant cell with tiny introns.</title>
        <authorList>
            <person name="Slabodnick M."/>
            <person name="Ruby J.G."/>
            <person name="Reiff S.B."/>
            <person name="Swart E.C."/>
            <person name="Gosai S."/>
            <person name="Prabakaran S."/>
            <person name="Witkowska E."/>
            <person name="Larue G.E."/>
            <person name="Fisher S."/>
            <person name="Freeman R.M."/>
            <person name="Gunawardena J."/>
            <person name="Chu W."/>
            <person name="Stover N.A."/>
            <person name="Gregory B.D."/>
            <person name="Nowacki M."/>
            <person name="Derisi J."/>
            <person name="Roy S.W."/>
            <person name="Marshall W.F."/>
            <person name="Sood P."/>
        </authorList>
    </citation>
    <scope>NUCLEOTIDE SEQUENCE [LARGE SCALE GENOMIC DNA]</scope>
    <source>
        <strain evidence="2">WM001</strain>
    </source>
</reference>